<dbReference type="InterPro" id="IPR050097">
    <property type="entry name" value="Ferredoxin-NADP_redctase_2"/>
</dbReference>
<protein>
    <submittedName>
        <fullName evidence="5">Thioredoxin reductase</fullName>
    </submittedName>
</protein>
<name>A0ABQ6JRW6_9MICO</name>
<comment type="catalytic activity">
    <reaction evidence="3">
        <text>[thioredoxin]-dithiol + NADP(+) = [thioredoxin]-disulfide + NADPH + H(+)</text>
        <dbReference type="Rhea" id="RHEA:20345"/>
        <dbReference type="Rhea" id="RHEA-COMP:10698"/>
        <dbReference type="Rhea" id="RHEA-COMP:10700"/>
        <dbReference type="ChEBI" id="CHEBI:15378"/>
        <dbReference type="ChEBI" id="CHEBI:29950"/>
        <dbReference type="ChEBI" id="CHEBI:50058"/>
        <dbReference type="ChEBI" id="CHEBI:57783"/>
        <dbReference type="ChEBI" id="CHEBI:58349"/>
        <dbReference type="EC" id="1.8.1.9"/>
    </reaction>
</comment>
<dbReference type="PANTHER" id="PTHR48105">
    <property type="entry name" value="THIOREDOXIN REDUCTASE 1-RELATED-RELATED"/>
    <property type="match status" value="1"/>
</dbReference>
<dbReference type="RefSeq" id="WP_284296924.1">
    <property type="nucleotide sequence ID" value="NZ_BSVA01000001.1"/>
</dbReference>
<comment type="caution">
    <text evidence="5">The sequence shown here is derived from an EMBL/GenBank/DDBJ whole genome shotgun (WGS) entry which is preliminary data.</text>
</comment>
<organism evidence="5 6">
    <name type="scientific">Homoserinibacter gongjuensis</name>
    <dbReference type="NCBI Taxonomy" id="1162968"/>
    <lineage>
        <taxon>Bacteria</taxon>
        <taxon>Bacillati</taxon>
        <taxon>Actinomycetota</taxon>
        <taxon>Actinomycetes</taxon>
        <taxon>Micrococcales</taxon>
        <taxon>Microbacteriaceae</taxon>
        <taxon>Homoserinibacter</taxon>
    </lineage>
</organism>
<dbReference type="EMBL" id="BSVA01000001">
    <property type="protein sequence ID" value="GMA89582.1"/>
    <property type="molecule type" value="Genomic_DNA"/>
</dbReference>
<evidence type="ECO:0000313" key="6">
    <source>
        <dbReference type="Proteomes" id="UP001157069"/>
    </source>
</evidence>
<keyword evidence="2" id="KW-0560">Oxidoreductase</keyword>
<reference evidence="6" key="1">
    <citation type="journal article" date="2019" name="Int. J. Syst. Evol. Microbiol.">
        <title>The Global Catalogue of Microorganisms (GCM) 10K type strain sequencing project: providing services to taxonomists for standard genome sequencing and annotation.</title>
        <authorList>
            <consortium name="The Broad Institute Genomics Platform"/>
            <consortium name="The Broad Institute Genome Sequencing Center for Infectious Disease"/>
            <person name="Wu L."/>
            <person name="Ma J."/>
        </authorList>
    </citation>
    <scope>NUCLEOTIDE SEQUENCE [LARGE SCALE GENOMIC DNA]</scope>
    <source>
        <strain evidence="6">NBRC 108755</strain>
    </source>
</reference>
<dbReference type="Gene3D" id="3.50.50.60">
    <property type="entry name" value="FAD/NAD(P)-binding domain"/>
    <property type="match status" value="2"/>
</dbReference>
<dbReference type="SUPFAM" id="SSF51905">
    <property type="entry name" value="FAD/NAD(P)-binding domain"/>
    <property type="match status" value="1"/>
</dbReference>
<keyword evidence="6" id="KW-1185">Reference proteome</keyword>
<dbReference type="InterPro" id="IPR036188">
    <property type="entry name" value="FAD/NAD-bd_sf"/>
</dbReference>
<keyword evidence="1" id="KW-0285">Flavoprotein</keyword>
<feature type="domain" description="FAD/NAD(P)-binding" evidence="4">
    <location>
        <begin position="10"/>
        <end position="278"/>
    </location>
</feature>
<dbReference type="PRINTS" id="PR00469">
    <property type="entry name" value="PNDRDTASEII"/>
</dbReference>
<dbReference type="Proteomes" id="UP001157069">
    <property type="component" value="Unassembled WGS sequence"/>
</dbReference>
<evidence type="ECO:0000259" key="4">
    <source>
        <dbReference type="Pfam" id="PF07992"/>
    </source>
</evidence>
<dbReference type="Pfam" id="PF07992">
    <property type="entry name" value="Pyr_redox_2"/>
    <property type="match status" value="1"/>
</dbReference>
<dbReference type="InterPro" id="IPR023753">
    <property type="entry name" value="FAD/NAD-binding_dom"/>
</dbReference>
<evidence type="ECO:0000256" key="1">
    <source>
        <dbReference type="ARBA" id="ARBA00022630"/>
    </source>
</evidence>
<evidence type="ECO:0000256" key="2">
    <source>
        <dbReference type="ARBA" id="ARBA00023002"/>
    </source>
</evidence>
<proteinExistence type="predicted"/>
<evidence type="ECO:0000256" key="3">
    <source>
        <dbReference type="ARBA" id="ARBA00048132"/>
    </source>
</evidence>
<dbReference type="PRINTS" id="PR00368">
    <property type="entry name" value="FADPNR"/>
</dbReference>
<sequence length="315" mass="32324">MPRNSHTHIDVAIVGGGPAGLSAAIALGRSRREVLVIDAGEPRNAPAAHAHNVFSRDGASPAELLAASREQARAYGVSILDDRATDVARDGDGFLVTTATGATVTARRLLLASGLRDVLPDIPGLTVHWGDSVVHCPYCHGWEVRDRAIVVIGSTPRSAHQALMFSRLSDDVTFVRHDTPTEAEVDADLAALGVRIVDGHVARLLDDASGTLRAVELDDGTELPAGAVAIGPSFEARTELYGQLGGTASIVEGMGVVIPADAVGRTPIAGVWAAGNASDAGAMVGASAAAGTMTGAALNMDLLTEDAAARRTAAR</sequence>
<gene>
    <name evidence="5" type="ORF">GCM10025869_01110</name>
</gene>
<evidence type="ECO:0000313" key="5">
    <source>
        <dbReference type="EMBL" id="GMA89582.1"/>
    </source>
</evidence>
<accession>A0ABQ6JRW6</accession>